<sequence length="112" mass="11727">MRPPVRSPAEGPSVPAPLSLDEAMRRSAPLAHLASMLAASRARLDVVRPLLPAPLARAVSAGPVDAESGNWVLLASSPPVAAKLRHWQPRLEAALKEAGLLPAVIRIKVQAG</sequence>
<accession>A0A4Q7VGP0</accession>
<proteinExistence type="predicted"/>
<dbReference type="AlphaFoldDB" id="A0A4Q7VGP0"/>
<organism evidence="1 2">
    <name type="scientific">Rivibacter subsaxonicus</name>
    <dbReference type="NCBI Taxonomy" id="457575"/>
    <lineage>
        <taxon>Bacteria</taxon>
        <taxon>Pseudomonadati</taxon>
        <taxon>Pseudomonadota</taxon>
        <taxon>Betaproteobacteria</taxon>
        <taxon>Burkholderiales</taxon>
        <taxon>Rivibacter</taxon>
    </lineage>
</organism>
<protein>
    <recommendedName>
        <fullName evidence="3">DUF721 domain-containing protein</fullName>
    </recommendedName>
</protein>
<evidence type="ECO:0000313" key="2">
    <source>
        <dbReference type="Proteomes" id="UP000293671"/>
    </source>
</evidence>
<gene>
    <name evidence="1" type="ORF">EV670_2927</name>
</gene>
<dbReference type="Proteomes" id="UP000293671">
    <property type="component" value="Unassembled WGS sequence"/>
</dbReference>
<name>A0A4Q7VGP0_9BURK</name>
<keyword evidence="2" id="KW-1185">Reference proteome</keyword>
<comment type="caution">
    <text evidence="1">The sequence shown here is derived from an EMBL/GenBank/DDBJ whole genome shotgun (WGS) entry which is preliminary data.</text>
</comment>
<dbReference type="EMBL" id="SHKP01000007">
    <property type="protein sequence ID" value="RZT95177.1"/>
    <property type="molecule type" value="Genomic_DNA"/>
</dbReference>
<evidence type="ECO:0000313" key="1">
    <source>
        <dbReference type="EMBL" id="RZT95177.1"/>
    </source>
</evidence>
<evidence type="ECO:0008006" key="3">
    <source>
        <dbReference type="Google" id="ProtNLM"/>
    </source>
</evidence>
<reference evidence="1 2" key="1">
    <citation type="submission" date="2019-02" db="EMBL/GenBank/DDBJ databases">
        <title>Genomic Encyclopedia of Type Strains, Phase IV (KMG-IV): sequencing the most valuable type-strain genomes for metagenomic binning, comparative biology and taxonomic classification.</title>
        <authorList>
            <person name="Goeker M."/>
        </authorList>
    </citation>
    <scope>NUCLEOTIDE SEQUENCE [LARGE SCALE GENOMIC DNA]</scope>
    <source>
        <strain evidence="1 2">DSM 19570</strain>
    </source>
</reference>